<accession>A0ABR8SX73</accession>
<proteinExistence type="predicted"/>
<dbReference type="RefSeq" id="WP_191799303.1">
    <property type="nucleotide sequence ID" value="NZ_JACSQL010000002.1"/>
</dbReference>
<dbReference type="Pfam" id="PF00395">
    <property type="entry name" value="SLH"/>
    <property type="match status" value="2"/>
</dbReference>
<keyword evidence="4" id="KW-1185">Reference proteome</keyword>
<evidence type="ECO:0000313" key="4">
    <source>
        <dbReference type="Proteomes" id="UP000608071"/>
    </source>
</evidence>
<comment type="caution">
    <text evidence="3">The sequence shown here is derived from an EMBL/GenBank/DDBJ whole genome shotgun (WGS) entry which is preliminary data.</text>
</comment>
<evidence type="ECO:0000259" key="2">
    <source>
        <dbReference type="PROSITE" id="PS51272"/>
    </source>
</evidence>
<reference evidence="3 4" key="1">
    <citation type="submission" date="2020-08" db="EMBL/GenBank/DDBJ databases">
        <title>A Genomic Blueprint of the Chicken Gut Microbiome.</title>
        <authorList>
            <person name="Gilroy R."/>
            <person name="Ravi A."/>
            <person name="Getino M."/>
            <person name="Pursley I."/>
            <person name="Horton D.L."/>
            <person name="Alikhan N.-F."/>
            <person name="Baker D."/>
            <person name="Gharbi K."/>
            <person name="Hall N."/>
            <person name="Watson M."/>
            <person name="Adriaenssens E.M."/>
            <person name="Foster-Nyarko E."/>
            <person name="Jarju S."/>
            <person name="Secka A."/>
            <person name="Antonio M."/>
            <person name="Oren A."/>
            <person name="Chaudhuri R."/>
            <person name="La Ragione R.M."/>
            <person name="Hildebrand F."/>
            <person name="Pallen M.J."/>
        </authorList>
    </citation>
    <scope>NUCLEOTIDE SEQUENCE [LARGE SCALE GENOMIC DNA]</scope>
    <source>
        <strain evidence="3 4">Sa2BVA9</strain>
    </source>
</reference>
<sequence>MTFKPSNINSIPSKKMVSAMLASLMALSAYAGVAGAETAPVSVTAKAATGMFSDVKSGYWAEKHIYKLASQNILLGNNGLFRPGDAVTQQEAITMAIRFVNRESELPAADKAKLPAGISTSNYFKSYVSLAFDLDLVDEKEEAKVKIDKGTWGEKKASREWITKLLIRAIDKEAEAKAAGNAPTDFADNDKISDGVKGYVSVAVDLNIAQGISGNKFNPQGNVTRAQLATFFSRGGGYKDYSYAGQHKGYITELTDSKITLYTGSTYVTFTRNANTPFFTSASELKITAADIALYSEVMVAGKNQTATYVESLDNTPKTESVEGSFERLSGNKLWLFAGDTYQEYTFTDKTVFYDQNGNAIKAADLTAGSVIEIQRETFTTQKNPVAVRVKSGVVNKTATGKVQSVDPTSKTVTVVNDSGTIDVLKIQDGISVIRYQNEIVALSELKIGTAVKYTIKDSIAQSIEITAGVERTVRGTLYELGANHSTITYMRDGGSLEVKLLASNPQIVISGIEQPIISDLLADGKAGDVVEITLNSNEEVTKIEVLNRQMERVNLATVVSYNNKTKLLTVLDANKKPQVFTLDEKTKLEYNATSPTLAGIESYLTEGRKVNLNTIGTRALSLSIVYKYEGTVTELSTSSKNVKLLQTNGESITLPYQTTPSVELYGKSSASLSDVKAGDKITAMLGANQDVISKIYVKSAVQFELQSLNLSTYRAEVKKDGATSQIYVDKLSITGDNGAAMKPADLKLGSLINVSFDGNTPQSIQVVKQTWGEISSISGNIVTYKTASGSSESVNTSKVKVVKNGSTSTTLGSLTTADHVIFTQDADGTPVFHVLSPVSKAFWTYSASTNELQVKRTSTTDTNYRYQLSPNVYIHQGDSTLSVQSLKDNDNIVLYLLNNVVVEISKP</sequence>
<gene>
    <name evidence="3" type="ORF">H9647_08525</name>
</gene>
<feature type="chain" id="PRO_5045203751" evidence="1">
    <location>
        <begin position="32"/>
        <end position="908"/>
    </location>
</feature>
<organism evidence="3 4">
    <name type="scientific">Paenibacillus gallinarum</name>
    <dbReference type="NCBI Taxonomy" id="2762232"/>
    <lineage>
        <taxon>Bacteria</taxon>
        <taxon>Bacillati</taxon>
        <taxon>Bacillota</taxon>
        <taxon>Bacilli</taxon>
        <taxon>Bacillales</taxon>
        <taxon>Paenibacillaceae</taxon>
        <taxon>Paenibacillus</taxon>
    </lineage>
</organism>
<evidence type="ECO:0000256" key="1">
    <source>
        <dbReference type="SAM" id="SignalP"/>
    </source>
</evidence>
<name>A0ABR8SX73_9BACL</name>
<protein>
    <submittedName>
        <fullName evidence="3">S-layer homology domain-containing protein</fullName>
    </submittedName>
</protein>
<feature type="signal peptide" evidence="1">
    <location>
        <begin position="1"/>
        <end position="31"/>
    </location>
</feature>
<evidence type="ECO:0000313" key="3">
    <source>
        <dbReference type="EMBL" id="MBD7968107.1"/>
    </source>
</evidence>
<feature type="domain" description="SLH" evidence="2">
    <location>
        <begin position="183"/>
        <end position="246"/>
    </location>
</feature>
<dbReference type="Proteomes" id="UP000608071">
    <property type="component" value="Unassembled WGS sequence"/>
</dbReference>
<keyword evidence="1" id="KW-0732">Signal</keyword>
<dbReference type="PROSITE" id="PS51272">
    <property type="entry name" value="SLH"/>
    <property type="match status" value="2"/>
</dbReference>
<dbReference type="InterPro" id="IPR001119">
    <property type="entry name" value="SLH_dom"/>
</dbReference>
<dbReference type="EMBL" id="JACSQL010000002">
    <property type="protein sequence ID" value="MBD7968107.1"/>
    <property type="molecule type" value="Genomic_DNA"/>
</dbReference>
<feature type="domain" description="SLH" evidence="2">
    <location>
        <begin position="48"/>
        <end position="110"/>
    </location>
</feature>